<evidence type="ECO:0000256" key="1">
    <source>
        <dbReference type="ARBA" id="ARBA00004123"/>
    </source>
</evidence>
<feature type="region of interest" description="Disordered" evidence="7">
    <location>
        <begin position="192"/>
        <end position="214"/>
    </location>
</feature>
<dbReference type="Gene3D" id="2.60.120.10">
    <property type="entry name" value="Jelly Rolls"/>
    <property type="match status" value="1"/>
</dbReference>
<reference evidence="9" key="1">
    <citation type="submission" date="2021-10" db="EMBL/GenBank/DDBJ databases">
        <title>De novo Genome Assembly of Clathrus columnatus (Basidiomycota, Fungi) Using Illumina and Nanopore Sequence Data.</title>
        <authorList>
            <person name="Ogiso-Tanaka E."/>
            <person name="Itagaki H."/>
            <person name="Hosoya T."/>
            <person name="Hosaka K."/>
        </authorList>
    </citation>
    <scope>NUCLEOTIDE SEQUENCE</scope>
    <source>
        <strain evidence="9">MO-923</strain>
    </source>
</reference>
<evidence type="ECO:0000256" key="6">
    <source>
        <dbReference type="ARBA" id="ARBA00075033"/>
    </source>
</evidence>
<dbReference type="SUPFAM" id="SSF51182">
    <property type="entry name" value="RmlC-like cupins"/>
    <property type="match status" value="1"/>
</dbReference>
<evidence type="ECO:0000256" key="3">
    <source>
        <dbReference type="ARBA" id="ARBA00023125"/>
    </source>
</evidence>
<keyword evidence="4" id="KW-0539">Nucleus</keyword>
<dbReference type="PANTHER" id="PTHR16684">
    <property type="entry name" value="CENTROMERE PROTEIN C"/>
    <property type="match status" value="1"/>
</dbReference>
<protein>
    <recommendedName>
        <fullName evidence="6">CENP-C homolog</fullName>
    </recommendedName>
</protein>
<dbReference type="EMBL" id="BPWL01000011">
    <property type="protein sequence ID" value="GJJ15569.1"/>
    <property type="molecule type" value="Genomic_DNA"/>
</dbReference>
<organism evidence="9 10">
    <name type="scientific">Clathrus columnatus</name>
    <dbReference type="NCBI Taxonomy" id="1419009"/>
    <lineage>
        <taxon>Eukaryota</taxon>
        <taxon>Fungi</taxon>
        <taxon>Dikarya</taxon>
        <taxon>Basidiomycota</taxon>
        <taxon>Agaricomycotina</taxon>
        <taxon>Agaricomycetes</taxon>
        <taxon>Phallomycetidae</taxon>
        <taxon>Phallales</taxon>
        <taxon>Clathraceae</taxon>
        <taxon>Clathrus</taxon>
    </lineage>
</organism>
<dbReference type="FunFam" id="2.60.120.10:FF:000033">
    <property type="entry name" value="Centromere protein C 1"/>
    <property type="match status" value="1"/>
</dbReference>
<dbReference type="GO" id="GO:0005634">
    <property type="term" value="C:nucleus"/>
    <property type="evidence" value="ECO:0007669"/>
    <property type="project" value="UniProtKB-SubCell"/>
</dbReference>
<dbReference type="GO" id="GO:0051455">
    <property type="term" value="P:spindle attachment to meiosis I kinetochore"/>
    <property type="evidence" value="ECO:0007669"/>
    <property type="project" value="TreeGrafter"/>
</dbReference>
<dbReference type="GO" id="GO:0051382">
    <property type="term" value="P:kinetochore assembly"/>
    <property type="evidence" value="ECO:0007669"/>
    <property type="project" value="InterPro"/>
</dbReference>
<comment type="similarity">
    <text evidence="2">Belongs to the CENP-C/MIF2 family.</text>
</comment>
<dbReference type="CDD" id="cd06993">
    <property type="entry name" value="cupin_CENP-C_C"/>
    <property type="match status" value="1"/>
</dbReference>
<evidence type="ECO:0000313" key="9">
    <source>
        <dbReference type="EMBL" id="GJJ15569.1"/>
    </source>
</evidence>
<evidence type="ECO:0000313" key="10">
    <source>
        <dbReference type="Proteomes" id="UP001050691"/>
    </source>
</evidence>
<feature type="compositionally biased region" description="Basic residues" evidence="7">
    <location>
        <begin position="198"/>
        <end position="208"/>
    </location>
</feature>
<keyword evidence="3" id="KW-0238">DNA-binding</keyword>
<dbReference type="GO" id="GO:0019237">
    <property type="term" value="F:centromeric DNA binding"/>
    <property type="evidence" value="ECO:0007669"/>
    <property type="project" value="InterPro"/>
</dbReference>
<dbReference type="GO" id="GO:0051315">
    <property type="term" value="P:attachment of mitotic spindle microtubules to kinetochore"/>
    <property type="evidence" value="ECO:0007669"/>
    <property type="project" value="TreeGrafter"/>
</dbReference>
<name>A0AAV5ALT1_9AGAM</name>
<dbReference type="GO" id="GO:0000776">
    <property type="term" value="C:kinetochore"/>
    <property type="evidence" value="ECO:0007669"/>
    <property type="project" value="InterPro"/>
</dbReference>
<comment type="subcellular location">
    <subcellularLocation>
        <location evidence="1">Nucleus</location>
    </subcellularLocation>
</comment>
<dbReference type="InterPro" id="IPR025974">
    <property type="entry name" value="Mif2/CENP-C_cupin"/>
</dbReference>
<dbReference type="Pfam" id="PF11699">
    <property type="entry name" value="CENP-C_C"/>
    <property type="match status" value="1"/>
</dbReference>
<evidence type="ECO:0000256" key="5">
    <source>
        <dbReference type="ARBA" id="ARBA00057947"/>
    </source>
</evidence>
<evidence type="ECO:0000259" key="8">
    <source>
        <dbReference type="Pfam" id="PF11699"/>
    </source>
</evidence>
<dbReference type="InterPro" id="IPR028386">
    <property type="entry name" value="CENP-C/Mif2/cnp3"/>
</dbReference>
<sequence length="388" mass="44066">MESRHIKSVSRDSAGFELFDQMMDQAYTNGHKPSVKAKMKLSILDRGMEGIDQPEENEFSSADYNPRDQIEYQDDSQPPEYERNDEDMSSQNDDSLEPDVVLSAADDDGEAEVELAPIQSNEATHHKRQKKTTQLAELMDDNEPTGLRRSKRRHYRPLEYWRQERVVWGRRENGRSVVPVIKEIITIPKPDPEPLGVNRRKRGARKPRSMSLPSPVPIQEEVRIVEVDNPELGWDDATPSAGVIIDWTSSDEVERRVVYPARMVKPSPAPGYNYLFQKIFGDGDFIAAGQLLIPPGAEKPTKPTKDNTYIFYVIEGAIECKIHRTSFILSTGGTFIVPRGNQYYIKNICSRDVKLFFTQARKVPADEVEVPSVIRPRASTAPRPQPSE</sequence>
<evidence type="ECO:0000256" key="2">
    <source>
        <dbReference type="ARBA" id="ARBA00010291"/>
    </source>
</evidence>
<comment type="function">
    <text evidence="5">Component of the kinetochore, a multiprotein complex that assembles on centromeric DNA and attaches chromosomes to spindle microtubules, mediating chromosome segregation and sister chromatid segregation during meiosis and mitosis. Component of the inner kinetochore constitutive centromere-associated network (CCAN), which serves as a structural platform for outer kinetochore assembly.</text>
</comment>
<dbReference type="InterPro" id="IPR014710">
    <property type="entry name" value="RmlC-like_jellyroll"/>
</dbReference>
<keyword evidence="10" id="KW-1185">Reference proteome</keyword>
<gene>
    <name evidence="9" type="ORF">Clacol_009847</name>
</gene>
<feature type="region of interest" description="Disordered" evidence="7">
    <location>
        <begin position="46"/>
        <end position="97"/>
    </location>
</feature>
<proteinExistence type="inferred from homology"/>
<accession>A0AAV5ALT1</accession>
<dbReference type="PANTHER" id="PTHR16684:SF11">
    <property type="entry name" value="CENTROMERE PROTEIN C"/>
    <property type="match status" value="1"/>
</dbReference>
<comment type="caution">
    <text evidence="9">The sequence shown here is derived from an EMBL/GenBank/DDBJ whole genome shotgun (WGS) entry which is preliminary data.</text>
</comment>
<feature type="domain" description="Mif2/CENP-C cupin" evidence="8">
    <location>
        <begin position="276"/>
        <end position="359"/>
    </location>
</feature>
<dbReference type="InterPro" id="IPR011051">
    <property type="entry name" value="RmlC_Cupin_sf"/>
</dbReference>
<evidence type="ECO:0000256" key="7">
    <source>
        <dbReference type="SAM" id="MobiDB-lite"/>
    </source>
</evidence>
<dbReference type="AlphaFoldDB" id="A0AAV5ALT1"/>
<dbReference type="Proteomes" id="UP001050691">
    <property type="component" value="Unassembled WGS sequence"/>
</dbReference>
<evidence type="ECO:0000256" key="4">
    <source>
        <dbReference type="ARBA" id="ARBA00023242"/>
    </source>
</evidence>